<reference evidence="2 3" key="2">
    <citation type="journal article" date="2011" name="PLoS Genet.">
        <title>Caenorhabditis briggsae recombinant inbred line genotypes reveal inter-strain incompatibility and the evolution of recombination.</title>
        <authorList>
            <person name="Ross J.A."/>
            <person name="Koboldt D.C."/>
            <person name="Staisch J.E."/>
            <person name="Chamberlin H.M."/>
            <person name="Gupta B.P."/>
            <person name="Miller R.D."/>
            <person name="Baird S.E."/>
            <person name="Haag E.S."/>
        </authorList>
    </citation>
    <scope>NUCLEOTIDE SEQUENCE [LARGE SCALE GENOMIC DNA]</scope>
    <source>
        <strain evidence="2 3">AF16</strain>
    </source>
</reference>
<dbReference type="EMBL" id="HE600980">
    <property type="protein sequence ID" value="CAR99849.1"/>
    <property type="molecule type" value="Genomic_DNA"/>
</dbReference>
<name>B6IIW9_CAEBR</name>
<organism evidence="2 3">
    <name type="scientific">Caenorhabditis briggsae</name>
    <dbReference type="NCBI Taxonomy" id="6238"/>
    <lineage>
        <taxon>Eukaryota</taxon>
        <taxon>Metazoa</taxon>
        <taxon>Ecdysozoa</taxon>
        <taxon>Nematoda</taxon>
        <taxon>Chromadorea</taxon>
        <taxon>Rhabditida</taxon>
        <taxon>Rhabditina</taxon>
        <taxon>Rhabditomorpha</taxon>
        <taxon>Rhabditoidea</taxon>
        <taxon>Rhabditidae</taxon>
        <taxon>Peloderinae</taxon>
        <taxon>Caenorhabditis</taxon>
    </lineage>
</organism>
<keyword evidence="3" id="KW-1185">Reference proteome</keyword>
<proteinExistence type="predicted"/>
<evidence type="ECO:0000256" key="1">
    <source>
        <dbReference type="SAM" id="MobiDB-lite"/>
    </source>
</evidence>
<dbReference type="GeneID" id="68918016"/>
<accession>B6IIW9</accession>
<dbReference type="KEGG" id="cbr:CBG_26538"/>
<dbReference type="HOGENOM" id="CLU_3392693_0_0_1"/>
<gene>
    <name evidence="2" type="ORF">CBG26538</name>
    <name evidence="2" type="ORF">CBG_26538</name>
</gene>
<dbReference type="Proteomes" id="UP000008549">
    <property type="component" value="Unassembled WGS sequence"/>
</dbReference>
<dbReference type="RefSeq" id="XP_045099410.1">
    <property type="nucleotide sequence ID" value="XM_045236394.1"/>
</dbReference>
<evidence type="ECO:0000313" key="2">
    <source>
        <dbReference type="EMBL" id="CAR99849.1"/>
    </source>
</evidence>
<dbReference type="InParanoid" id="B6IIW9"/>
<evidence type="ECO:0000313" key="3">
    <source>
        <dbReference type="Proteomes" id="UP000008549"/>
    </source>
</evidence>
<sequence length="32" mass="4017">MKVTDNEGKRNRRSKRNLSYVTIRHKNWRDKE</sequence>
<reference evidence="2 3" key="1">
    <citation type="journal article" date="2003" name="PLoS Biol.">
        <title>The genome sequence of Caenorhabditis briggsae: a platform for comparative genomics.</title>
        <authorList>
            <person name="Stein L.D."/>
            <person name="Bao Z."/>
            <person name="Blasiar D."/>
            <person name="Blumenthal T."/>
            <person name="Brent M.R."/>
            <person name="Chen N."/>
            <person name="Chinwalla A."/>
            <person name="Clarke L."/>
            <person name="Clee C."/>
            <person name="Coghlan A."/>
            <person name="Coulson A."/>
            <person name="D'Eustachio P."/>
            <person name="Fitch D.H."/>
            <person name="Fulton L.A."/>
            <person name="Fulton R.E."/>
            <person name="Griffiths-Jones S."/>
            <person name="Harris T.W."/>
            <person name="Hillier L.W."/>
            <person name="Kamath R."/>
            <person name="Kuwabara P.E."/>
            <person name="Mardis E.R."/>
            <person name="Marra M.A."/>
            <person name="Miner T.L."/>
            <person name="Minx P."/>
            <person name="Mullikin J.C."/>
            <person name="Plumb R.W."/>
            <person name="Rogers J."/>
            <person name="Schein J.E."/>
            <person name="Sohrmann M."/>
            <person name="Spieth J."/>
            <person name="Stajich J.E."/>
            <person name="Wei C."/>
            <person name="Willey D."/>
            <person name="Wilson R.K."/>
            <person name="Durbin R."/>
            <person name="Waterston R.H."/>
        </authorList>
    </citation>
    <scope>NUCLEOTIDE SEQUENCE [LARGE SCALE GENOMIC DNA]</scope>
    <source>
        <strain evidence="2 3">AF16</strain>
    </source>
</reference>
<feature type="compositionally biased region" description="Basic residues" evidence="1">
    <location>
        <begin position="23"/>
        <end position="32"/>
    </location>
</feature>
<dbReference type="AlphaFoldDB" id="B6IIW9"/>
<feature type="region of interest" description="Disordered" evidence="1">
    <location>
        <begin position="1"/>
        <end position="32"/>
    </location>
</feature>
<protein>
    <submittedName>
        <fullName evidence="2">Protein CBG26538</fullName>
    </submittedName>
</protein>
<dbReference type="CTD" id="68918016"/>